<dbReference type="InterPro" id="IPR014917">
    <property type="entry name" value="DUF1800"/>
</dbReference>
<name>A0ABT0M1Y2_9RHOB</name>
<dbReference type="EMBL" id="JALZWP010000005">
    <property type="protein sequence ID" value="MCL1628420.1"/>
    <property type="molecule type" value="Genomic_DNA"/>
</dbReference>
<gene>
    <name evidence="1" type="ORF">M3N55_06720</name>
</gene>
<comment type="caution">
    <text evidence="1">The sequence shown here is derived from an EMBL/GenBank/DDBJ whole genome shotgun (WGS) entry which is preliminary data.</text>
</comment>
<dbReference type="RefSeq" id="WP_249057688.1">
    <property type="nucleotide sequence ID" value="NZ_JALZWP010000005.1"/>
</dbReference>
<reference evidence="1 2" key="1">
    <citation type="submission" date="2022-05" db="EMBL/GenBank/DDBJ databases">
        <title>Seasonal and diel survey of microbial diversity of the Tyrrhenian coast.</title>
        <authorList>
            <person name="Gattoni G."/>
            <person name="Corral P."/>
        </authorList>
    </citation>
    <scope>NUCLEOTIDE SEQUENCE [LARGE SCALE GENOMIC DNA]</scope>
    <source>
        <strain evidence="1 2">V10</strain>
    </source>
</reference>
<sequence length="448" mass="48748">MSRPASLGMIRFGLGLRPEGRGGDGAALMADLDRADPPGAITPFATRLDRAASRAALRRAQREGSMVDTQDKREAINQAEAQDSLSDLRNTVARGVAAPIGFRERLADFWANHFSADSRGGHFRFARAGYIEDALRPHLVGNFATLLRAAVTHPVMQGYLNQNVSVGPFSLVGRRSGRGVNENLARELLELHTLGVGYSQADVTQMARLLTGMTFDLDQGYKFDPRIAEPGLIEIFGKRYGGRPVMEHHVFDALDDLALRPETAAHLAGKLARYFISDSPDPQLVAHMQASYLASGGDLRVLYRAMLEHPAAWGPELRKTRAPMHWMVASLRATGVTPDQIGALSDRETRRDLRAPLQAMGAAWEFVPSPAGYDDSARAWITAQAMAARITWAMGLAERLPQTPDPRDFVTRAMGDMASPQLARAAGGAETRGQGVGIILSSPDFNRC</sequence>
<evidence type="ECO:0000313" key="1">
    <source>
        <dbReference type="EMBL" id="MCL1628420.1"/>
    </source>
</evidence>
<dbReference type="Pfam" id="PF08811">
    <property type="entry name" value="DUF1800"/>
    <property type="match status" value="1"/>
</dbReference>
<dbReference type="Proteomes" id="UP001202550">
    <property type="component" value="Unassembled WGS sequence"/>
</dbReference>
<organism evidence="1 2">
    <name type="scientific">Roseinatronobacter domitianus</name>
    <dbReference type="NCBI Taxonomy" id="2940293"/>
    <lineage>
        <taxon>Bacteria</taxon>
        <taxon>Pseudomonadati</taxon>
        <taxon>Pseudomonadota</taxon>
        <taxon>Alphaproteobacteria</taxon>
        <taxon>Rhodobacterales</taxon>
        <taxon>Paracoccaceae</taxon>
        <taxon>Roseinatronobacter</taxon>
    </lineage>
</organism>
<evidence type="ECO:0000313" key="2">
    <source>
        <dbReference type="Proteomes" id="UP001202550"/>
    </source>
</evidence>
<accession>A0ABT0M1Y2</accession>
<protein>
    <submittedName>
        <fullName evidence="1">DUF1800 domain-containing protein</fullName>
    </submittedName>
</protein>
<keyword evidence="2" id="KW-1185">Reference proteome</keyword>
<proteinExistence type="predicted"/>